<accession>A0A1T5FV82</accession>
<dbReference type="EMBL" id="FUYZ01000008">
    <property type="protein sequence ID" value="SKB99974.1"/>
    <property type="molecule type" value="Genomic_DNA"/>
</dbReference>
<feature type="signal peptide" evidence="2">
    <location>
        <begin position="1"/>
        <end position="18"/>
    </location>
</feature>
<dbReference type="Proteomes" id="UP000191112">
    <property type="component" value="Unassembled WGS sequence"/>
</dbReference>
<dbReference type="RefSeq" id="WP_079667519.1">
    <property type="nucleotide sequence ID" value="NZ_FUYZ01000008.1"/>
</dbReference>
<gene>
    <name evidence="4" type="ORF">SAMN05660477_02313</name>
</gene>
<dbReference type="NCBIfam" id="TIGR04183">
    <property type="entry name" value="Por_Secre_tail"/>
    <property type="match status" value="1"/>
</dbReference>
<evidence type="ECO:0000256" key="1">
    <source>
        <dbReference type="ARBA" id="ARBA00022729"/>
    </source>
</evidence>
<dbReference type="Pfam" id="PF18962">
    <property type="entry name" value="Por_Secre_tail"/>
    <property type="match status" value="1"/>
</dbReference>
<feature type="domain" description="Secretion system C-terminal sorting" evidence="3">
    <location>
        <begin position="475"/>
        <end position="541"/>
    </location>
</feature>
<evidence type="ECO:0000313" key="4">
    <source>
        <dbReference type="EMBL" id="SKB99974.1"/>
    </source>
</evidence>
<evidence type="ECO:0000313" key="5">
    <source>
        <dbReference type="Proteomes" id="UP000191112"/>
    </source>
</evidence>
<evidence type="ECO:0000256" key="2">
    <source>
        <dbReference type="SAM" id="SignalP"/>
    </source>
</evidence>
<evidence type="ECO:0000259" key="3">
    <source>
        <dbReference type="Pfam" id="PF18962"/>
    </source>
</evidence>
<protein>
    <submittedName>
        <fullName evidence="4">Por secretion system C-terminal sorting domain-containing protein</fullName>
    </submittedName>
</protein>
<dbReference type="OrthoDB" id="1330274at2"/>
<reference evidence="4 5" key="1">
    <citation type="submission" date="2017-02" db="EMBL/GenBank/DDBJ databases">
        <authorList>
            <person name="Peterson S.W."/>
        </authorList>
    </citation>
    <scope>NUCLEOTIDE SEQUENCE [LARGE SCALE GENOMIC DNA]</scope>
    <source>
        <strain evidence="4 5">DSM 22323</strain>
    </source>
</reference>
<dbReference type="AlphaFoldDB" id="A0A1T5FV82"/>
<dbReference type="STRING" id="619805.SAMN05660477_02313"/>
<sequence length="543" mass="60235">MKKIILSLSLIVGSFINAQWTNDTNENTLLVANNNGASFSVATSDGHIYLGFWQKVAAPTNYELRIQYLDKNGNKLWGEEGKLISNQIPMSTYTMVEQTALDKDNNLFIGVTGTTGGYPAFAYKVTPNGDLPWGTNGIALGEGYVPTILPLKSGDVMISYWPTSKVQARLQKFTSAGTPIWAEPTIIYSDDVTKKTVPADLFELSNGNVEIVFNKVLTGAYSNLYAQTFDADGKPVWNAPVLLSPNSSTWSKKNSTFFENDKVYYAFTSGQGGRLDSYLIKINPDGTLPWGVGGVDFSTNNANFEKEVQIASKAGTDHIWGISTFTTAGSQNNYGEYVQKFDKETGARLFSDNAKAVFPISLNDAKSHVGTLLLDDDKPVFAYNNIKQFNVQLFTTHLTRLNENGEFDWKEKSIDLITRESFTSHNNLLKLPENQIVFKYNESRDSAPSSVYAQNTMMPDSYLATTEINNSNLRMYPNPTSSVLNFSKDLENASVRIYNFSGQLVKSETIKGNIISVENLPKGNYIIEVNNKGKIFSTKFIKN</sequence>
<proteinExistence type="predicted"/>
<keyword evidence="1 2" id="KW-0732">Signal</keyword>
<keyword evidence="5" id="KW-1185">Reference proteome</keyword>
<dbReference type="InterPro" id="IPR026444">
    <property type="entry name" value="Secre_tail"/>
</dbReference>
<organism evidence="4 5">
    <name type="scientific">Soonwooa buanensis</name>
    <dbReference type="NCBI Taxonomy" id="619805"/>
    <lineage>
        <taxon>Bacteria</taxon>
        <taxon>Pseudomonadati</taxon>
        <taxon>Bacteroidota</taxon>
        <taxon>Flavobacteriia</taxon>
        <taxon>Flavobacteriales</taxon>
        <taxon>Weeksellaceae</taxon>
        <taxon>Chryseobacterium group</taxon>
        <taxon>Soonwooa</taxon>
    </lineage>
</organism>
<name>A0A1T5FV82_9FLAO</name>
<feature type="chain" id="PRO_5012752728" evidence="2">
    <location>
        <begin position="19"/>
        <end position="543"/>
    </location>
</feature>